<comment type="caution">
    <text evidence="1">The sequence shown here is derived from an EMBL/GenBank/DDBJ whole genome shotgun (WGS) entry which is preliminary data.</text>
</comment>
<gene>
    <name evidence="1" type="ORF">VSX56_18860</name>
</gene>
<accession>A0ABV1SMM9</accession>
<protein>
    <submittedName>
        <fullName evidence="1">Uncharacterized protein</fullName>
    </submittedName>
</protein>
<reference evidence="1 2" key="2">
    <citation type="submission" date="2024-06" db="EMBL/GenBank/DDBJ databases">
        <title>Thioclava kandeliae sp. nov. from a rhizosphere soil sample of Kandelia candel in a mangrove.</title>
        <authorList>
            <person name="Mu T."/>
        </authorList>
    </citation>
    <scope>NUCLEOTIDE SEQUENCE [LARGE SCALE GENOMIC DNA]</scope>
    <source>
        <strain evidence="1 2">CPCC 100088</strain>
    </source>
</reference>
<sequence>MTASTRRNLAAAADAYHEYINRNRSVYVMGCPSDQDRIGALRATAREHGLTMEELCPHVGVCAGNICAGHSPAARAALSLCAPEKTPSF</sequence>
<name>A0ABV1SMM9_9RHOB</name>
<proteinExistence type="predicted"/>
<keyword evidence="2" id="KW-1185">Reference proteome</keyword>
<organism evidence="1 2">
    <name type="scientific">Thioclava kandeliae</name>
    <dbReference type="NCBI Taxonomy" id="3070818"/>
    <lineage>
        <taxon>Bacteria</taxon>
        <taxon>Pseudomonadati</taxon>
        <taxon>Pseudomonadota</taxon>
        <taxon>Alphaproteobacteria</taxon>
        <taxon>Rhodobacterales</taxon>
        <taxon>Paracoccaceae</taxon>
        <taxon>Thioclava</taxon>
    </lineage>
</organism>
<reference evidence="1 2" key="1">
    <citation type="submission" date="2024-01" db="EMBL/GenBank/DDBJ databases">
        <authorList>
            <person name="Deng Y."/>
            <person name="Su J."/>
        </authorList>
    </citation>
    <scope>NUCLEOTIDE SEQUENCE [LARGE SCALE GENOMIC DNA]</scope>
    <source>
        <strain evidence="1 2">CPCC 100088</strain>
    </source>
</reference>
<dbReference type="RefSeq" id="WP_350939131.1">
    <property type="nucleotide sequence ID" value="NZ_JAYWLC010000031.1"/>
</dbReference>
<evidence type="ECO:0000313" key="1">
    <source>
        <dbReference type="EMBL" id="MER5173821.1"/>
    </source>
</evidence>
<dbReference type="Proteomes" id="UP001438953">
    <property type="component" value="Unassembled WGS sequence"/>
</dbReference>
<evidence type="ECO:0000313" key="2">
    <source>
        <dbReference type="Proteomes" id="UP001438953"/>
    </source>
</evidence>
<dbReference type="EMBL" id="JAYWLC010000031">
    <property type="protein sequence ID" value="MER5173821.1"/>
    <property type="molecule type" value="Genomic_DNA"/>
</dbReference>